<organism evidence="2 3">
    <name type="scientific">Sphingomonas cavernae</name>
    <dbReference type="NCBI Taxonomy" id="2320861"/>
    <lineage>
        <taxon>Bacteria</taxon>
        <taxon>Pseudomonadati</taxon>
        <taxon>Pseudomonadota</taxon>
        <taxon>Alphaproteobacteria</taxon>
        <taxon>Sphingomonadales</taxon>
        <taxon>Sphingomonadaceae</taxon>
        <taxon>Sphingomonas</taxon>
    </lineage>
</organism>
<evidence type="ECO:0000313" key="2">
    <source>
        <dbReference type="EMBL" id="RJF90280.1"/>
    </source>
</evidence>
<protein>
    <submittedName>
        <fullName evidence="2">Conjugal transfer protein TraA</fullName>
    </submittedName>
</protein>
<dbReference type="OrthoDB" id="98563at2"/>
<comment type="caution">
    <text evidence="2">The sequence shown here is derived from an EMBL/GenBank/DDBJ whole genome shotgun (WGS) entry which is preliminary data.</text>
</comment>
<gene>
    <name evidence="2" type="ORF">D3876_08395</name>
</gene>
<dbReference type="AlphaFoldDB" id="A0A418WJU2"/>
<dbReference type="Proteomes" id="UP000286100">
    <property type="component" value="Unassembled WGS sequence"/>
</dbReference>
<dbReference type="EMBL" id="QYUM01000003">
    <property type="protein sequence ID" value="RJF90280.1"/>
    <property type="molecule type" value="Genomic_DNA"/>
</dbReference>
<name>A0A418WJU2_9SPHN</name>
<keyword evidence="3" id="KW-1185">Reference proteome</keyword>
<sequence length="252" mass="28282">MRTLSRERAKDMACDHDRADRGRAFAERRGIGERLAELVRKAAQRTRQIVDNLRTGPRAPAPQPERSAFTPRPDPHHAVARHGRIVSAILFAQSVGDPASPEQRVELHASRAALDRLAPCGSHDLEAAFAADRGLIREAAGGQTQRAIRAMQLEAELRTDPRLRADMFIERWQMLDQKRQRLLGQYEERAASRVTQTMAEMAKSLERDPQLESLLRGRRHQLGLSNIPERSLDQSLADMIGWGRSRGPSIGV</sequence>
<evidence type="ECO:0000313" key="3">
    <source>
        <dbReference type="Proteomes" id="UP000286100"/>
    </source>
</evidence>
<feature type="region of interest" description="Disordered" evidence="1">
    <location>
        <begin position="52"/>
        <end position="76"/>
    </location>
</feature>
<accession>A0A418WJU2</accession>
<evidence type="ECO:0000256" key="1">
    <source>
        <dbReference type="SAM" id="MobiDB-lite"/>
    </source>
</evidence>
<reference evidence="2 3" key="1">
    <citation type="submission" date="2018-09" db="EMBL/GenBank/DDBJ databases">
        <authorList>
            <person name="Zhu H."/>
        </authorList>
    </citation>
    <scope>NUCLEOTIDE SEQUENCE [LARGE SCALE GENOMIC DNA]</scope>
    <source>
        <strain evidence="2 3">K2R01-6</strain>
    </source>
</reference>
<dbReference type="RefSeq" id="WP_119761353.1">
    <property type="nucleotide sequence ID" value="NZ_QYUM01000003.1"/>
</dbReference>
<proteinExistence type="predicted"/>